<comment type="caution">
    <text evidence="9">The sequence shown here is derived from an EMBL/GenBank/DDBJ whole genome shotgun (WGS) entry which is preliminary data.</text>
</comment>
<dbReference type="UniPathway" id="UPA00244">
    <property type="reaction ID" value="UER00310"/>
</dbReference>
<feature type="active site" evidence="5">
    <location>
        <position position="209"/>
    </location>
</feature>
<dbReference type="InterPro" id="IPR050223">
    <property type="entry name" value="D-isomer_2-hydroxyacid_DH"/>
</dbReference>
<dbReference type="GO" id="GO:0016618">
    <property type="term" value="F:hydroxypyruvate reductase [NAD(P)H] activity"/>
    <property type="evidence" value="ECO:0007669"/>
    <property type="project" value="TreeGrafter"/>
</dbReference>
<dbReference type="Pfam" id="PF02826">
    <property type="entry name" value="2-Hacid_dh_C"/>
    <property type="match status" value="1"/>
</dbReference>
<dbReference type="PROSITE" id="PS00065">
    <property type="entry name" value="D_2_HYDROXYACID_DH_1"/>
    <property type="match status" value="1"/>
</dbReference>
<dbReference type="HAMAP" id="MF_01825">
    <property type="entry name" value="PdxB"/>
    <property type="match status" value="1"/>
</dbReference>
<feature type="domain" description="Erythronate-4-phosphate dehydrogenase dimerisation" evidence="8">
    <location>
        <begin position="300"/>
        <end position="371"/>
    </location>
</feature>
<evidence type="ECO:0000313" key="9">
    <source>
        <dbReference type="EMBL" id="TXR53993.1"/>
    </source>
</evidence>
<dbReference type="SUPFAM" id="SSF52283">
    <property type="entry name" value="Formate/glycerate dehydrogenase catalytic domain-like"/>
    <property type="match status" value="1"/>
</dbReference>
<keyword evidence="4 5" id="KW-0664">Pyridoxine biosynthesis</keyword>
<evidence type="ECO:0000313" key="10">
    <source>
        <dbReference type="Proteomes" id="UP000321764"/>
    </source>
</evidence>
<feature type="active site" evidence="5">
    <location>
        <position position="237"/>
    </location>
</feature>
<evidence type="ECO:0000259" key="6">
    <source>
        <dbReference type="Pfam" id="PF00389"/>
    </source>
</evidence>
<feature type="domain" description="D-isomer specific 2-hydroxyacid dehydrogenase catalytic" evidence="6">
    <location>
        <begin position="29"/>
        <end position="277"/>
    </location>
</feature>
<dbReference type="CDD" id="cd12158">
    <property type="entry name" value="ErythrP_dh"/>
    <property type="match status" value="1"/>
</dbReference>
<evidence type="ECO:0000256" key="4">
    <source>
        <dbReference type="ARBA" id="ARBA00023096"/>
    </source>
</evidence>
<evidence type="ECO:0000256" key="3">
    <source>
        <dbReference type="ARBA" id="ARBA00023027"/>
    </source>
</evidence>
<dbReference type="EMBL" id="VKAD01000001">
    <property type="protein sequence ID" value="TXR53993.1"/>
    <property type="molecule type" value="Genomic_DNA"/>
</dbReference>
<feature type="binding site" evidence="5">
    <location>
        <position position="147"/>
    </location>
    <ligand>
        <name>NAD(+)</name>
        <dbReference type="ChEBI" id="CHEBI:57540"/>
    </ligand>
</feature>
<dbReference type="GO" id="GO:0005829">
    <property type="term" value="C:cytosol"/>
    <property type="evidence" value="ECO:0007669"/>
    <property type="project" value="TreeGrafter"/>
</dbReference>
<dbReference type="AlphaFoldDB" id="A0A5C8Z9R3"/>
<dbReference type="Gene3D" id="3.30.1370.170">
    <property type="match status" value="1"/>
</dbReference>
<evidence type="ECO:0000259" key="7">
    <source>
        <dbReference type="Pfam" id="PF02826"/>
    </source>
</evidence>
<dbReference type="Pfam" id="PF00389">
    <property type="entry name" value="2-Hacid_dh"/>
    <property type="match status" value="1"/>
</dbReference>
<dbReference type="GO" id="GO:0008615">
    <property type="term" value="P:pyridoxine biosynthetic process"/>
    <property type="evidence" value="ECO:0007669"/>
    <property type="project" value="UniProtKB-UniRule"/>
</dbReference>
<accession>A0A5C8Z9R3</accession>
<dbReference type="RefSeq" id="WP_147713392.1">
    <property type="nucleotide sequence ID" value="NZ_VKAD01000001.1"/>
</dbReference>
<dbReference type="Gene3D" id="3.40.50.720">
    <property type="entry name" value="NAD(P)-binding Rossmann-like Domain"/>
    <property type="match status" value="2"/>
</dbReference>
<dbReference type="InterPro" id="IPR029752">
    <property type="entry name" value="D-isomer_DH_CS1"/>
</dbReference>
<dbReference type="GO" id="GO:0033711">
    <property type="term" value="F:4-phosphoerythronate dehydrogenase activity"/>
    <property type="evidence" value="ECO:0007669"/>
    <property type="project" value="UniProtKB-EC"/>
</dbReference>
<dbReference type="InterPro" id="IPR038251">
    <property type="entry name" value="PdxB_dimer_sf"/>
</dbReference>
<dbReference type="Proteomes" id="UP000321764">
    <property type="component" value="Unassembled WGS sequence"/>
</dbReference>
<keyword evidence="2 5" id="KW-0560">Oxidoreductase</keyword>
<evidence type="ECO:0000256" key="2">
    <source>
        <dbReference type="ARBA" id="ARBA00023002"/>
    </source>
</evidence>
<dbReference type="GO" id="GO:0046983">
    <property type="term" value="F:protein dimerization activity"/>
    <property type="evidence" value="ECO:0007669"/>
    <property type="project" value="InterPro"/>
</dbReference>
<dbReference type="SUPFAM" id="SSF51735">
    <property type="entry name" value="NAD(P)-binding Rossmann-fold domains"/>
    <property type="match status" value="1"/>
</dbReference>
<feature type="binding site" evidence="5">
    <location>
        <position position="258"/>
    </location>
    <ligand>
        <name>substrate</name>
    </ligand>
</feature>
<dbReference type="OrthoDB" id="9770208at2"/>
<dbReference type="InterPro" id="IPR006140">
    <property type="entry name" value="D-isomer_DH_NAD-bd"/>
</dbReference>
<dbReference type="InterPro" id="IPR020921">
    <property type="entry name" value="Erythronate-4-P_DHase"/>
</dbReference>
<feature type="binding site" evidence="5">
    <location>
        <position position="176"/>
    </location>
    <ligand>
        <name>NAD(+)</name>
        <dbReference type="ChEBI" id="CHEBI:57540"/>
    </ligand>
</feature>
<comment type="function">
    <text evidence="5">Catalyzes the oxidation of erythronate-4-phosphate to 3-hydroxy-2-oxo-4-phosphonooxybutanoate.</text>
</comment>
<dbReference type="InterPro" id="IPR029753">
    <property type="entry name" value="D-isomer_DH_CS"/>
</dbReference>
<feature type="binding site" evidence="5">
    <location>
        <position position="46"/>
    </location>
    <ligand>
        <name>substrate</name>
    </ligand>
</feature>
<comment type="subunit">
    <text evidence="5">Homodimer.</text>
</comment>
<comment type="similarity">
    <text evidence="5">Belongs to the D-isomer specific 2-hydroxyacid dehydrogenase family. PdxB subfamily.</text>
</comment>
<gene>
    <name evidence="5" type="primary">pdxB</name>
    <name evidence="9" type="ORF">FME95_05440</name>
</gene>
<evidence type="ECO:0000256" key="1">
    <source>
        <dbReference type="ARBA" id="ARBA00022490"/>
    </source>
</evidence>
<feature type="domain" description="D-isomer specific 2-hydroxyacid dehydrogenase NAD-binding" evidence="7">
    <location>
        <begin position="113"/>
        <end position="256"/>
    </location>
</feature>
<dbReference type="GO" id="GO:0030267">
    <property type="term" value="F:glyoxylate reductase (NADPH) activity"/>
    <property type="evidence" value="ECO:0007669"/>
    <property type="project" value="TreeGrafter"/>
</dbReference>
<keyword evidence="10" id="KW-1185">Reference proteome</keyword>
<feature type="binding site" evidence="5">
    <location>
        <position position="232"/>
    </location>
    <ligand>
        <name>NAD(+)</name>
        <dbReference type="ChEBI" id="CHEBI:57540"/>
    </ligand>
</feature>
<evidence type="ECO:0000256" key="5">
    <source>
        <dbReference type="HAMAP-Rule" id="MF_01825"/>
    </source>
</evidence>
<dbReference type="PANTHER" id="PTHR10996:SF178">
    <property type="entry name" value="2-HYDROXYACID DEHYDROGENASE YGL185C-RELATED"/>
    <property type="match status" value="1"/>
</dbReference>
<comment type="subcellular location">
    <subcellularLocation>
        <location evidence="5">Cytoplasm</location>
    </subcellularLocation>
</comment>
<dbReference type="PROSITE" id="PS00671">
    <property type="entry name" value="D_2_HYDROXYACID_DH_3"/>
    <property type="match status" value="1"/>
</dbReference>
<protein>
    <recommendedName>
        <fullName evidence="5">Erythronate-4-phosphate dehydrogenase</fullName>
        <ecNumber evidence="5">1.1.1.290</ecNumber>
    </recommendedName>
</protein>
<comment type="catalytic activity">
    <reaction evidence="5">
        <text>4-phospho-D-erythronate + NAD(+) = (R)-3-hydroxy-2-oxo-4-phosphooxybutanoate + NADH + H(+)</text>
        <dbReference type="Rhea" id="RHEA:18829"/>
        <dbReference type="ChEBI" id="CHEBI:15378"/>
        <dbReference type="ChEBI" id="CHEBI:57540"/>
        <dbReference type="ChEBI" id="CHEBI:57945"/>
        <dbReference type="ChEBI" id="CHEBI:58538"/>
        <dbReference type="ChEBI" id="CHEBI:58766"/>
        <dbReference type="EC" id="1.1.1.290"/>
    </reaction>
</comment>
<dbReference type="InterPro" id="IPR006139">
    <property type="entry name" value="D-isomer_2_OHA_DH_cat_dom"/>
</dbReference>
<sequence>MRIIADENMPNVEEWFAPVASSIVRKPGRSLTADDLSQADALLVRSVTQVNQALLENTLIRFVGSATIGTDHIDLAYLNSKSIQFHHAPGCNAQSVCDWLLSVFARLYLDRQLDWQHKTIGIVGVGNVGGKVAERLQRLGCKLLLCDPIRYQKGSLPEHVELQELLQQSDIVCLHTPHTTKGDHATHHLFNQQQLNLLRPGCWIINAGRGPVIEGPALAQKIDSGELNAVLDVWPQEPVVTEQQLQQVALASPHVAGYSLEGKFEGTRMLAKAFYQWLGETFVSEQVSVPKAGVVNALQHQHADIDTWISRLVLAVYDPAEDTQALKQALNQGVVSAQAFDALRKNYPTRREIASVVIEQAPAELAQRLRPFGFSV</sequence>
<evidence type="ECO:0000259" key="8">
    <source>
        <dbReference type="Pfam" id="PF11890"/>
    </source>
</evidence>
<dbReference type="InterPro" id="IPR036291">
    <property type="entry name" value="NAD(P)-bd_dom_sf"/>
</dbReference>
<name>A0A5C8Z9R3_9GAMM</name>
<keyword evidence="1 5" id="KW-0963">Cytoplasm</keyword>
<comment type="pathway">
    <text evidence="5">Cofactor biosynthesis; pyridoxine 5'-phosphate biosynthesis; pyridoxine 5'-phosphate from D-erythrose 4-phosphate: step 2/5.</text>
</comment>
<reference evidence="9 10" key="1">
    <citation type="submission" date="2019-07" db="EMBL/GenBank/DDBJ databases">
        <title>Reinekea sp. strain SSH23 genome sequencing and assembly.</title>
        <authorList>
            <person name="Kim I."/>
        </authorList>
    </citation>
    <scope>NUCLEOTIDE SEQUENCE [LARGE SCALE GENOMIC DNA]</scope>
    <source>
        <strain evidence="9 10">SSH23</strain>
    </source>
</reference>
<dbReference type="Pfam" id="PF11890">
    <property type="entry name" value="DUF3410"/>
    <property type="match status" value="1"/>
</dbReference>
<organism evidence="9 10">
    <name type="scientific">Reinekea thalattae</name>
    <dbReference type="NCBI Taxonomy" id="2593301"/>
    <lineage>
        <taxon>Bacteria</taxon>
        <taxon>Pseudomonadati</taxon>
        <taxon>Pseudomonadota</taxon>
        <taxon>Gammaproteobacteria</taxon>
        <taxon>Oceanospirillales</taxon>
        <taxon>Saccharospirillaceae</taxon>
        <taxon>Reinekea</taxon>
    </lineage>
</organism>
<feature type="binding site" evidence="5">
    <location>
        <position position="257"/>
    </location>
    <ligand>
        <name>NAD(+)</name>
        <dbReference type="ChEBI" id="CHEBI:57540"/>
    </ligand>
</feature>
<dbReference type="InterPro" id="IPR024531">
    <property type="entry name" value="Erythronate-4-P_DHase_dimer"/>
</dbReference>
<proteinExistence type="inferred from homology"/>
<dbReference type="GO" id="GO:0051287">
    <property type="term" value="F:NAD binding"/>
    <property type="evidence" value="ECO:0007669"/>
    <property type="project" value="InterPro"/>
</dbReference>
<feature type="active site" description="Proton donor" evidence="5">
    <location>
        <position position="254"/>
    </location>
</feature>
<comment type="caution">
    <text evidence="5">Lacks conserved residue(s) required for the propagation of feature annotation.</text>
</comment>
<keyword evidence="3 5" id="KW-0520">NAD</keyword>
<dbReference type="PANTHER" id="PTHR10996">
    <property type="entry name" value="2-HYDROXYACID DEHYDROGENASE-RELATED"/>
    <property type="match status" value="1"/>
</dbReference>
<dbReference type="EC" id="1.1.1.290" evidence="5"/>
<feature type="binding site" evidence="5">
    <location>
        <position position="67"/>
    </location>
    <ligand>
        <name>substrate</name>
    </ligand>
</feature>